<keyword evidence="1" id="KW-1133">Transmembrane helix</keyword>
<keyword evidence="1" id="KW-0812">Transmembrane</keyword>
<reference evidence="2 3" key="1">
    <citation type="submission" date="2014-03" db="EMBL/GenBank/DDBJ databases">
        <title>Genome of Paenirhodobacter enshiensis DW2-9.</title>
        <authorList>
            <person name="Wang D."/>
            <person name="Wang G."/>
        </authorList>
    </citation>
    <scope>NUCLEOTIDE SEQUENCE [LARGE SCALE GENOMIC DNA]</scope>
    <source>
        <strain evidence="2 3">DW2-9</strain>
    </source>
</reference>
<comment type="caution">
    <text evidence="2">The sequence shown here is derived from an EMBL/GenBank/DDBJ whole genome shotgun (WGS) entry which is preliminary data.</text>
</comment>
<evidence type="ECO:0000313" key="2">
    <source>
        <dbReference type="EMBL" id="KFI30770.1"/>
    </source>
</evidence>
<proteinExistence type="predicted"/>
<dbReference type="RefSeq" id="WP_036633883.1">
    <property type="nucleotide sequence ID" value="NZ_JAYRGJ010000001.1"/>
</dbReference>
<dbReference type="AlphaFoldDB" id="A0A086Y920"/>
<name>A0A086Y920_9RHOB</name>
<accession>A0A086Y920</accession>
<keyword evidence="3" id="KW-1185">Reference proteome</keyword>
<keyword evidence="1" id="KW-0472">Membrane</keyword>
<feature type="transmembrane region" description="Helical" evidence="1">
    <location>
        <begin position="66"/>
        <end position="89"/>
    </location>
</feature>
<dbReference type="EMBL" id="JFZB01000001">
    <property type="protein sequence ID" value="KFI30770.1"/>
    <property type="molecule type" value="Genomic_DNA"/>
</dbReference>
<feature type="transmembrane region" description="Helical" evidence="1">
    <location>
        <begin position="6"/>
        <end position="26"/>
    </location>
</feature>
<protein>
    <submittedName>
        <fullName evidence="2">Uncharacterized protein</fullName>
    </submittedName>
</protein>
<organism evidence="2 3">
    <name type="scientific">Paenirhodobacter enshiensis</name>
    <dbReference type="NCBI Taxonomy" id="1105367"/>
    <lineage>
        <taxon>Bacteria</taxon>
        <taxon>Pseudomonadati</taxon>
        <taxon>Pseudomonadota</taxon>
        <taxon>Alphaproteobacteria</taxon>
        <taxon>Rhodobacterales</taxon>
        <taxon>Rhodobacter group</taxon>
        <taxon>Paenirhodobacter</taxon>
    </lineage>
</organism>
<evidence type="ECO:0000256" key="1">
    <source>
        <dbReference type="SAM" id="Phobius"/>
    </source>
</evidence>
<sequence>MIEAIPLSILGLFTLTLVFGFVRLYLLWRRREALIAAWRRETGAAPDARPEETLIETRLAPYQRRLTLRLIGLIYGLPILYVGGMILFLNRG</sequence>
<dbReference type="Proteomes" id="UP000028824">
    <property type="component" value="Unassembled WGS sequence"/>
</dbReference>
<evidence type="ECO:0000313" key="3">
    <source>
        <dbReference type="Proteomes" id="UP000028824"/>
    </source>
</evidence>
<gene>
    <name evidence="2" type="ORF">CG50_03430</name>
</gene>